<name>A0ACB8XLX1_ARCLA</name>
<evidence type="ECO:0000313" key="1">
    <source>
        <dbReference type="EMBL" id="KAI3669012.1"/>
    </source>
</evidence>
<organism evidence="1 2">
    <name type="scientific">Arctium lappa</name>
    <name type="common">Greater burdock</name>
    <name type="synonym">Lappa major</name>
    <dbReference type="NCBI Taxonomy" id="4217"/>
    <lineage>
        <taxon>Eukaryota</taxon>
        <taxon>Viridiplantae</taxon>
        <taxon>Streptophyta</taxon>
        <taxon>Embryophyta</taxon>
        <taxon>Tracheophyta</taxon>
        <taxon>Spermatophyta</taxon>
        <taxon>Magnoliopsida</taxon>
        <taxon>eudicotyledons</taxon>
        <taxon>Gunneridae</taxon>
        <taxon>Pentapetalae</taxon>
        <taxon>asterids</taxon>
        <taxon>campanulids</taxon>
        <taxon>Asterales</taxon>
        <taxon>Asteraceae</taxon>
        <taxon>Carduoideae</taxon>
        <taxon>Cardueae</taxon>
        <taxon>Arctiinae</taxon>
        <taxon>Arctium</taxon>
    </lineage>
</organism>
<evidence type="ECO:0000313" key="2">
    <source>
        <dbReference type="Proteomes" id="UP001055879"/>
    </source>
</evidence>
<accession>A0ACB8XLX1</accession>
<gene>
    <name evidence="1" type="ORF">L6452_40231</name>
</gene>
<reference evidence="1 2" key="2">
    <citation type="journal article" date="2022" name="Mol. Ecol. Resour.">
        <title>The genomes of chicory, endive, great burdock and yacon provide insights into Asteraceae paleo-polyploidization history and plant inulin production.</title>
        <authorList>
            <person name="Fan W."/>
            <person name="Wang S."/>
            <person name="Wang H."/>
            <person name="Wang A."/>
            <person name="Jiang F."/>
            <person name="Liu H."/>
            <person name="Zhao H."/>
            <person name="Xu D."/>
            <person name="Zhang Y."/>
        </authorList>
    </citation>
    <scope>NUCLEOTIDE SEQUENCE [LARGE SCALE GENOMIC DNA]</scope>
    <source>
        <strain evidence="2">cv. Niubang</strain>
    </source>
</reference>
<protein>
    <submittedName>
        <fullName evidence="1">Uncharacterized protein</fullName>
    </submittedName>
</protein>
<keyword evidence="2" id="KW-1185">Reference proteome</keyword>
<proteinExistence type="predicted"/>
<comment type="caution">
    <text evidence="1">The sequence shown here is derived from an EMBL/GenBank/DDBJ whole genome shotgun (WGS) entry which is preliminary data.</text>
</comment>
<dbReference type="EMBL" id="CM042062">
    <property type="protein sequence ID" value="KAI3669012.1"/>
    <property type="molecule type" value="Genomic_DNA"/>
</dbReference>
<sequence length="111" mass="13061">MQSQSLTVNDISMSSHPYNSLFYGLSDREAKDVELVENLLLSAEKFRKPNSKISSLFLESVRRKDRKRNPKNHDLWLGKETFIRKGRQNDDPESDYNLDLPFISEKREGKW</sequence>
<reference evidence="2" key="1">
    <citation type="journal article" date="2022" name="Mol. Ecol. Resour.">
        <title>The genomes of chicory, endive, great burdock and yacon provide insights into Asteraceae palaeo-polyploidization history and plant inulin production.</title>
        <authorList>
            <person name="Fan W."/>
            <person name="Wang S."/>
            <person name="Wang H."/>
            <person name="Wang A."/>
            <person name="Jiang F."/>
            <person name="Liu H."/>
            <person name="Zhao H."/>
            <person name="Xu D."/>
            <person name="Zhang Y."/>
        </authorList>
    </citation>
    <scope>NUCLEOTIDE SEQUENCE [LARGE SCALE GENOMIC DNA]</scope>
    <source>
        <strain evidence="2">cv. Niubang</strain>
    </source>
</reference>
<dbReference type="Proteomes" id="UP001055879">
    <property type="component" value="Linkage Group LG16"/>
</dbReference>